<comment type="subunit">
    <text evidence="5">NDH-1 is composed of 14 different subunits. Subunits NuoA, H, J, K, L, M, N constitute the membrane sector of the complex.</text>
</comment>
<evidence type="ECO:0000256" key="5">
    <source>
        <dbReference type="HAMAP-Rule" id="MF_00445"/>
    </source>
</evidence>
<protein>
    <recommendedName>
        <fullName evidence="5">NADH-quinone oxidoreductase subunit N</fullName>
        <ecNumber evidence="5">7.1.1.-</ecNumber>
    </recommendedName>
    <alternativeName>
        <fullName evidence="5">NADH dehydrogenase I subunit N</fullName>
    </alternativeName>
    <alternativeName>
        <fullName evidence="5">NDH-1 subunit N</fullName>
    </alternativeName>
</protein>
<dbReference type="GO" id="GO:0042773">
    <property type="term" value="P:ATP synthesis coupled electron transport"/>
    <property type="evidence" value="ECO:0007669"/>
    <property type="project" value="InterPro"/>
</dbReference>
<evidence type="ECO:0000256" key="2">
    <source>
        <dbReference type="ARBA" id="ARBA00022692"/>
    </source>
</evidence>
<keyword evidence="4 5" id="KW-0472">Membrane</keyword>
<evidence type="ECO:0000259" key="7">
    <source>
        <dbReference type="Pfam" id="PF00361"/>
    </source>
</evidence>
<dbReference type="GO" id="GO:0048038">
    <property type="term" value="F:quinone binding"/>
    <property type="evidence" value="ECO:0007669"/>
    <property type="project" value="UniProtKB-KW"/>
</dbReference>
<sequence length="501" mass="53339">MTTPMIQEAVNLVPVYAEIAVLIGASAILLIDMFLSKAQRSITYVLSLLTLVLCAGLSYCDFASGATTYTFHGMFVSDPMANLLKLFTYLTVGMTLVYSRQYADDRGMLSGNLGGEFYVLALFAMLGQLIMISGSNFLSIYLGVELMSLSLYALVAMRRDNVRATEAAMKYFILGALASGFLLYGMSMLYGATGTLDIRGISAAIDAGTINKTILVFGIVFLVAGLAFKLGAVPFHMWVPDVYDGSPTAVTLLLGGAPKIATFAICIRLLVEGLLPMAFDWQQMLLVLAVLSLAIGNITAIAQTNIKRMLAYSTIAQIGFVLLGLLSGVAGTTDRSGIAAAYSGAMYYVITYVLTTVGTFGTLMLLSRAGFDADNIADFKGLSKRSGWFAVVMTILLFSLAGVPPMMGFAAKFAVLNSVLGTGQIWLTVFAVMFSLIGAFYYLRVIKAIWFDEPADNTPIAAYGDVKLVLSLNGLAIVALGILPGPLLAACLTAIKVTLAT</sequence>
<proteinExistence type="inferred from homology"/>
<name>A0A1M7HGV2_9BURK</name>
<keyword evidence="5" id="KW-0520">NAD</keyword>
<organism evidence="8 9">
    <name type="scientific">Duganella sacchari</name>
    <dbReference type="NCBI Taxonomy" id="551987"/>
    <lineage>
        <taxon>Bacteria</taxon>
        <taxon>Pseudomonadati</taxon>
        <taxon>Pseudomonadota</taxon>
        <taxon>Betaproteobacteria</taxon>
        <taxon>Burkholderiales</taxon>
        <taxon>Oxalobacteraceae</taxon>
        <taxon>Telluria group</taxon>
        <taxon>Duganella</taxon>
    </lineage>
</organism>
<gene>
    <name evidence="5" type="primary">nuoN</name>
    <name evidence="8" type="ORF">SAMN05192549_101172</name>
</gene>
<feature type="transmembrane region" description="Helical" evidence="5">
    <location>
        <begin position="111"/>
        <end position="132"/>
    </location>
</feature>
<feature type="transmembrane region" description="Helical" evidence="5">
    <location>
        <begin position="42"/>
        <end position="59"/>
    </location>
</feature>
<feature type="transmembrane region" description="Helical" evidence="5">
    <location>
        <begin position="138"/>
        <end position="157"/>
    </location>
</feature>
<feature type="transmembrane region" description="Helical" evidence="5">
    <location>
        <begin position="169"/>
        <end position="190"/>
    </location>
</feature>
<comment type="catalytic activity">
    <reaction evidence="5">
        <text>a quinone + NADH + 5 H(+)(in) = a quinol + NAD(+) + 4 H(+)(out)</text>
        <dbReference type="Rhea" id="RHEA:57888"/>
        <dbReference type="ChEBI" id="CHEBI:15378"/>
        <dbReference type="ChEBI" id="CHEBI:24646"/>
        <dbReference type="ChEBI" id="CHEBI:57540"/>
        <dbReference type="ChEBI" id="CHEBI:57945"/>
        <dbReference type="ChEBI" id="CHEBI:132124"/>
    </reaction>
</comment>
<feature type="transmembrane region" description="Helical" evidence="5">
    <location>
        <begin position="309"/>
        <end position="333"/>
    </location>
</feature>
<keyword evidence="2 5" id="KW-0812">Transmembrane</keyword>
<evidence type="ECO:0000256" key="1">
    <source>
        <dbReference type="ARBA" id="ARBA00004127"/>
    </source>
</evidence>
<evidence type="ECO:0000313" key="9">
    <source>
        <dbReference type="Proteomes" id="UP000184339"/>
    </source>
</evidence>
<feature type="transmembrane region" description="Helical" evidence="5">
    <location>
        <begin position="345"/>
        <end position="366"/>
    </location>
</feature>
<dbReference type="NCBIfam" id="NF004442">
    <property type="entry name" value="PRK05777.1-5"/>
    <property type="match status" value="1"/>
</dbReference>
<feature type="domain" description="NADH:quinone oxidoreductase/Mrp antiporter transmembrane" evidence="7">
    <location>
        <begin position="136"/>
        <end position="437"/>
    </location>
</feature>
<dbReference type="Proteomes" id="UP000184339">
    <property type="component" value="Unassembled WGS sequence"/>
</dbReference>
<keyword evidence="5" id="KW-0874">Quinone</keyword>
<dbReference type="HAMAP" id="MF_00445">
    <property type="entry name" value="NDH1_NuoN_1"/>
    <property type="match status" value="1"/>
</dbReference>
<evidence type="ECO:0000256" key="3">
    <source>
        <dbReference type="ARBA" id="ARBA00022989"/>
    </source>
</evidence>
<feature type="transmembrane region" description="Helical" evidence="5">
    <location>
        <begin position="79"/>
        <end position="99"/>
    </location>
</feature>
<dbReference type="GO" id="GO:0050136">
    <property type="term" value="F:NADH dehydrogenase (quinone) (non-electrogenic) activity"/>
    <property type="evidence" value="ECO:0007669"/>
    <property type="project" value="UniProtKB-UniRule"/>
</dbReference>
<keyword evidence="9" id="KW-1185">Reference proteome</keyword>
<dbReference type="PRINTS" id="PR01434">
    <property type="entry name" value="NADHDHGNASE5"/>
</dbReference>
<dbReference type="NCBIfam" id="TIGR01770">
    <property type="entry name" value="NDH_I_N"/>
    <property type="match status" value="1"/>
</dbReference>
<feature type="transmembrane region" description="Helical" evidence="5">
    <location>
        <begin position="283"/>
        <end position="302"/>
    </location>
</feature>
<dbReference type="Pfam" id="PF00361">
    <property type="entry name" value="Proton_antipo_M"/>
    <property type="match status" value="1"/>
</dbReference>
<dbReference type="PANTHER" id="PTHR22773">
    <property type="entry name" value="NADH DEHYDROGENASE"/>
    <property type="match status" value="1"/>
</dbReference>
<evidence type="ECO:0000256" key="6">
    <source>
        <dbReference type="RuleBase" id="RU000320"/>
    </source>
</evidence>
<dbReference type="GO" id="GO:0012505">
    <property type="term" value="C:endomembrane system"/>
    <property type="evidence" value="ECO:0007669"/>
    <property type="project" value="UniProtKB-SubCell"/>
</dbReference>
<dbReference type="InterPro" id="IPR010096">
    <property type="entry name" value="NADH-Q_OxRdtase_suN/2"/>
</dbReference>
<dbReference type="EC" id="7.1.1.-" evidence="5"/>
<dbReference type="GO" id="GO:0008137">
    <property type="term" value="F:NADH dehydrogenase (ubiquinone) activity"/>
    <property type="evidence" value="ECO:0007669"/>
    <property type="project" value="InterPro"/>
</dbReference>
<dbReference type="GO" id="GO:0005886">
    <property type="term" value="C:plasma membrane"/>
    <property type="evidence" value="ECO:0007669"/>
    <property type="project" value="UniProtKB-SubCell"/>
</dbReference>
<keyword evidence="5" id="KW-1003">Cell membrane</keyword>
<keyword evidence="3 5" id="KW-1133">Transmembrane helix</keyword>
<feature type="transmembrane region" description="Helical" evidence="5">
    <location>
        <begin position="475"/>
        <end position="495"/>
    </location>
</feature>
<feature type="transmembrane region" description="Helical" evidence="5">
    <location>
        <begin position="210"/>
        <end position="228"/>
    </location>
</feature>
<keyword evidence="5" id="KW-0830">Ubiquinone</keyword>
<dbReference type="RefSeq" id="WP_072780599.1">
    <property type="nucleotide sequence ID" value="NZ_FRCX01000001.1"/>
</dbReference>
<dbReference type="EMBL" id="FRCX01000001">
    <property type="protein sequence ID" value="SHM27689.1"/>
    <property type="molecule type" value="Genomic_DNA"/>
</dbReference>
<keyword evidence="5" id="KW-0813">Transport</keyword>
<dbReference type="InterPro" id="IPR001750">
    <property type="entry name" value="ND/Mrp_TM"/>
</dbReference>
<dbReference type="STRING" id="551987.SAMN05192549_101172"/>
<evidence type="ECO:0000256" key="4">
    <source>
        <dbReference type="ARBA" id="ARBA00023136"/>
    </source>
</evidence>
<feature type="transmembrane region" description="Helical" evidence="5">
    <location>
        <begin position="387"/>
        <end position="411"/>
    </location>
</feature>
<accession>A0A1M7HGV2</accession>
<dbReference type="OrthoDB" id="9768329at2"/>
<feature type="transmembrane region" description="Helical" evidence="5">
    <location>
        <begin position="15"/>
        <end position="35"/>
    </location>
</feature>
<feature type="transmembrane region" description="Helical" evidence="5">
    <location>
        <begin position="423"/>
        <end position="443"/>
    </location>
</feature>
<comment type="function">
    <text evidence="5">NDH-1 shuttles electrons from NADH, via FMN and iron-sulfur (Fe-S) centers, to quinones in the respiratory chain. The immediate electron acceptor for the enzyme in this species is believed to be ubiquinone. Couples the redox reaction to proton translocation (for every two electrons transferred, four hydrogen ions are translocated across the cytoplasmic membrane), and thus conserves the redox energy in a proton gradient.</text>
</comment>
<dbReference type="AlphaFoldDB" id="A0A1M7HGV2"/>
<comment type="similarity">
    <text evidence="5">Belongs to the complex I subunit 2 family.</text>
</comment>
<reference evidence="9" key="1">
    <citation type="submission" date="2016-11" db="EMBL/GenBank/DDBJ databases">
        <authorList>
            <person name="Varghese N."/>
            <person name="Submissions S."/>
        </authorList>
    </citation>
    <scope>NUCLEOTIDE SEQUENCE [LARGE SCALE GENOMIC DNA]</scope>
    <source>
        <strain evidence="9">Sac-22</strain>
    </source>
</reference>
<feature type="transmembrane region" description="Helical" evidence="5">
    <location>
        <begin position="249"/>
        <end position="271"/>
    </location>
</feature>
<comment type="subcellular location">
    <subcellularLocation>
        <location evidence="5">Cell membrane</location>
        <topology evidence="5">Multi-pass membrane protein</topology>
    </subcellularLocation>
    <subcellularLocation>
        <location evidence="1">Endomembrane system</location>
        <topology evidence="1">Multi-pass membrane protein</topology>
    </subcellularLocation>
    <subcellularLocation>
        <location evidence="6">Membrane</location>
        <topology evidence="6">Multi-pass membrane protein</topology>
    </subcellularLocation>
</comment>
<keyword evidence="5" id="KW-1278">Translocase</keyword>
<evidence type="ECO:0000313" key="8">
    <source>
        <dbReference type="EMBL" id="SHM27689.1"/>
    </source>
</evidence>